<gene>
    <name evidence="2" type="primary">Acey_s0687.g1537</name>
    <name evidence="2" type="ORF">Y032_0687g1537</name>
</gene>
<dbReference type="Proteomes" id="UP000024635">
    <property type="component" value="Unassembled WGS sequence"/>
</dbReference>
<evidence type="ECO:0000256" key="1">
    <source>
        <dbReference type="SAM" id="MobiDB-lite"/>
    </source>
</evidence>
<protein>
    <submittedName>
        <fullName evidence="2">Uncharacterized protein</fullName>
    </submittedName>
</protein>
<reference evidence="3" key="1">
    <citation type="journal article" date="2015" name="Nat. Genet.">
        <title>The genome and transcriptome of the zoonotic hookworm Ancylostoma ceylanicum identify infection-specific gene families.</title>
        <authorList>
            <person name="Schwarz E.M."/>
            <person name="Hu Y."/>
            <person name="Antoshechkin I."/>
            <person name="Miller M.M."/>
            <person name="Sternberg P.W."/>
            <person name="Aroian R.V."/>
        </authorList>
    </citation>
    <scope>NUCLEOTIDE SEQUENCE</scope>
    <source>
        <strain evidence="3">HY135</strain>
    </source>
</reference>
<evidence type="ECO:0000313" key="2">
    <source>
        <dbReference type="EMBL" id="EYC38918.1"/>
    </source>
</evidence>
<dbReference type="EMBL" id="JARK01000287">
    <property type="protein sequence ID" value="EYC38918.1"/>
    <property type="molecule type" value="Genomic_DNA"/>
</dbReference>
<name>A0A016WIS0_9BILA</name>
<feature type="compositionally biased region" description="Polar residues" evidence="1">
    <location>
        <begin position="30"/>
        <end position="47"/>
    </location>
</feature>
<proteinExistence type="predicted"/>
<keyword evidence="3" id="KW-1185">Reference proteome</keyword>
<accession>A0A016WIS0</accession>
<evidence type="ECO:0000313" key="3">
    <source>
        <dbReference type="Proteomes" id="UP000024635"/>
    </source>
</evidence>
<dbReference type="AlphaFoldDB" id="A0A016WIS0"/>
<organism evidence="2 3">
    <name type="scientific">Ancylostoma ceylanicum</name>
    <dbReference type="NCBI Taxonomy" id="53326"/>
    <lineage>
        <taxon>Eukaryota</taxon>
        <taxon>Metazoa</taxon>
        <taxon>Ecdysozoa</taxon>
        <taxon>Nematoda</taxon>
        <taxon>Chromadorea</taxon>
        <taxon>Rhabditida</taxon>
        <taxon>Rhabditina</taxon>
        <taxon>Rhabditomorpha</taxon>
        <taxon>Strongyloidea</taxon>
        <taxon>Ancylostomatidae</taxon>
        <taxon>Ancylostomatinae</taxon>
        <taxon>Ancylostoma</taxon>
    </lineage>
</organism>
<comment type="caution">
    <text evidence="2">The sequence shown here is derived from an EMBL/GenBank/DDBJ whole genome shotgun (WGS) entry which is preliminary data.</text>
</comment>
<feature type="region of interest" description="Disordered" evidence="1">
    <location>
        <begin position="19"/>
        <end position="47"/>
    </location>
</feature>
<sequence length="69" mass="7560">MINKFLAAKYTTAPLWLPGLRRNSSEHSHPNSSATRRPISSATCQNSSANVSELVRRRIQKIAVSAPAI</sequence>